<gene>
    <name evidence="1" type="ORF">SAMN04487865_100480</name>
</gene>
<keyword evidence="2" id="KW-1185">Reference proteome</keyword>
<evidence type="ECO:0000313" key="2">
    <source>
        <dbReference type="Proteomes" id="UP000243374"/>
    </source>
</evidence>
<organism evidence="1 2">
    <name type="scientific">Succinivibrio dextrinosolvens</name>
    <dbReference type="NCBI Taxonomy" id="83771"/>
    <lineage>
        <taxon>Bacteria</taxon>
        <taxon>Pseudomonadati</taxon>
        <taxon>Pseudomonadota</taxon>
        <taxon>Gammaproteobacteria</taxon>
        <taxon>Aeromonadales</taxon>
        <taxon>Succinivibrionaceae</taxon>
        <taxon>Succinivibrio</taxon>
    </lineage>
</organism>
<sequence>MIFGSCKYESSLLKIRQLVLNRKIECSGAIFDDGSFSFLAGDEFSAYVEDKSDFIWHSHPNGNLVFSFDDWLCFFTSKATYTALFADNKILIIKKTDFHNGLQNKLRDVLHEYKGFPSIIYFKLFSILSDWFSVNIENLSPEKLIGIFKVEYQIL</sequence>
<reference evidence="1 2" key="1">
    <citation type="submission" date="2016-10" db="EMBL/GenBank/DDBJ databases">
        <authorList>
            <person name="Varghese N."/>
            <person name="Submissions S."/>
        </authorList>
    </citation>
    <scope>NUCLEOTIDE SEQUENCE [LARGE SCALE GENOMIC DNA]</scope>
    <source>
        <strain evidence="1 2">22B</strain>
    </source>
</reference>
<protein>
    <submittedName>
        <fullName evidence="1">Uncharacterized protein</fullName>
    </submittedName>
</protein>
<name>A0A662Z6X5_9GAMM</name>
<proteinExistence type="predicted"/>
<dbReference type="Proteomes" id="UP000243374">
    <property type="component" value="Unassembled WGS sequence"/>
</dbReference>
<dbReference type="AlphaFoldDB" id="A0A662Z6X5"/>
<dbReference type="EMBL" id="FOSF01000004">
    <property type="protein sequence ID" value="SFJ85119.1"/>
    <property type="molecule type" value="Genomic_DNA"/>
</dbReference>
<accession>A0A662Z6X5</accession>
<evidence type="ECO:0000313" key="1">
    <source>
        <dbReference type="EMBL" id="SFJ85119.1"/>
    </source>
</evidence>